<dbReference type="GO" id="GO:0036374">
    <property type="term" value="F:glutathione hydrolase activity"/>
    <property type="evidence" value="ECO:0007669"/>
    <property type="project" value="UniProtKB-UniRule"/>
</dbReference>
<feature type="binding site" evidence="10">
    <location>
        <position position="97"/>
    </location>
    <ligand>
        <name>L-glutamate</name>
        <dbReference type="ChEBI" id="CHEBI:29985"/>
    </ligand>
</feature>
<keyword evidence="4 11" id="KW-0808">Transferase</keyword>
<dbReference type="PANTHER" id="PTHR43199">
    <property type="entry name" value="GLUTATHIONE HYDROLASE"/>
    <property type="match status" value="1"/>
</dbReference>
<evidence type="ECO:0000256" key="9">
    <source>
        <dbReference type="PIRSR" id="PIRSR600101-1"/>
    </source>
</evidence>
<evidence type="ECO:0000256" key="6">
    <source>
        <dbReference type="ARBA" id="ARBA00023145"/>
    </source>
</evidence>
<gene>
    <name evidence="12" type="primary">ggt</name>
    <name evidence="12" type="ORF">ESZ48_12810</name>
</gene>
<dbReference type="Gene3D" id="3.60.20.40">
    <property type="match status" value="1"/>
</dbReference>
<keyword evidence="6 11" id="KW-0865">Zymogen</keyword>
<dbReference type="GO" id="GO:0006750">
    <property type="term" value="P:glutathione biosynthetic process"/>
    <property type="evidence" value="ECO:0007669"/>
    <property type="project" value="UniProtKB-KW"/>
</dbReference>
<comment type="subunit">
    <text evidence="11">This enzyme consists of two polypeptide chains, which are synthesized in precursor form from a single polypeptide.</text>
</comment>
<evidence type="ECO:0000256" key="7">
    <source>
        <dbReference type="ARBA" id="ARBA00023315"/>
    </source>
</evidence>
<feature type="binding site" evidence="10">
    <location>
        <position position="416"/>
    </location>
    <ligand>
        <name>L-glutamate</name>
        <dbReference type="ChEBI" id="CHEBI:29985"/>
    </ligand>
</feature>
<dbReference type="Proteomes" id="UP000289792">
    <property type="component" value="Unassembled WGS sequence"/>
</dbReference>
<dbReference type="InterPro" id="IPR051792">
    <property type="entry name" value="GGT_bact"/>
</dbReference>
<comment type="similarity">
    <text evidence="3 11">Belongs to the gamma-glutamyltransferase family.</text>
</comment>
<dbReference type="GO" id="GO:0006751">
    <property type="term" value="P:glutathione catabolic process"/>
    <property type="evidence" value="ECO:0007669"/>
    <property type="project" value="UniProtKB-UniRule"/>
</dbReference>
<dbReference type="InterPro" id="IPR043137">
    <property type="entry name" value="GGT_ssub_C"/>
</dbReference>
<sequence length="565" mass="61088">MKHINTSFIIGLLLATFIISTDSFSQTYGQNGMVVSDNAVASQVGTDILKKGGNAIDASIATAFALAVTHPQAGNIGGGGFIVYTDATGKSTTIDFREKAPLLATAEMFLDSSGNLVKGSNHEGLKSVGVPGTVAGLYLAHQKYGALPWKDLVQPSVDLAEKGVVLSYALAEHAKNFNASSSSKPQFLKDYYKKPNGEVVKFGELWVQKNLAETLKLIRDKGKDGFYKGAVAQEIASFMKANGGIITLEDLAKYDAIEREAITGTYKDYGIVSMPPPSSGGVAIIEMLNIMEQANLDSIPFNSTQYVHLVAETMRRAFADRAEHLGDPDFNLEMPLERLTSKEFAKMRYENIDMNRASVSDSLKFGQLYDGPNTTHLSVVDKAGNAVSLTYTIEQSYGSGLGSPKLGFIFNNEMGDFNPQPGYTDTGWLIGTNPNIIQPEKRMLSSMSPTIITKNGKPYLVIGSPGGRTIINTVFQTILNVIAYDMPIEKAIEAMKIHHQWFPDQITFEKDLMSPDTQLNLIQMGHTLKGTNNLGRLMGILIPTDGDVYIGAADSSSPDGGAVGY</sequence>
<dbReference type="InterPro" id="IPR043138">
    <property type="entry name" value="GGT_lsub"/>
</dbReference>
<dbReference type="PROSITE" id="PS00462">
    <property type="entry name" value="G_GLU_TRANSPEPTIDASE"/>
    <property type="match status" value="1"/>
</dbReference>
<evidence type="ECO:0000256" key="10">
    <source>
        <dbReference type="PIRSR" id="PIRSR600101-2"/>
    </source>
</evidence>
<evidence type="ECO:0000256" key="11">
    <source>
        <dbReference type="RuleBase" id="RU368036"/>
    </source>
</evidence>
<dbReference type="Pfam" id="PF01019">
    <property type="entry name" value="G_glu_transpept"/>
    <property type="match status" value="1"/>
</dbReference>
<evidence type="ECO:0000256" key="1">
    <source>
        <dbReference type="ARBA" id="ARBA00001049"/>
    </source>
</evidence>
<feature type="binding site" evidence="10">
    <location>
        <position position="467"/>
    </location>
    <ligand>
        <name>L-glutamate</name>
        <dbReference type="ChEBI" id="CHEBI:29985"/>
    </ligand>
</feature>
<dbReference type="PANTHER" id="PTHR43199:SF1">
    <property type="entry name" value="GLUTATHIONE HYDROLASE PROENZYME"/>
    <property type="match status" value="1"/>
</dbReference>
<accession>A0A4Q0XE45</accession>
<comment type="pathway">
    <text evidence="11">Sulfur metabolism; glutathione metabolism.</text>
</comment>
<name>A0A4Q0XE45_9FLAO</name>
<feature type="binding site" evidence="10">
    <location>
        <begin position="445"/>
        <end position="446"/>
    </location>
    <ligand>
        <name>L-glutamate</name>
        <dbReference type="ChEBI" id="CHEBI:29985"/>
    </ligand>
</feature>
<dbReference type="GO" id="GO:0103068">
    <property type="term" value="F:leukotriene C4 gamma-glutamyl transferase activity"/>
    <property type="evidence" value="ECO:0007669"/>
    <property type="project" value="UniProtKB-EC"/>
</dbReference>
<dbReference type="InterPro" id="IPR029055">
    <property type="entry name" value="Ntn_hydrolases_N"/>
</dbReference>
<keyword evidence="7 11" id="KW-0012">Acyltransferase</keyword>
<comment type="catalytic activity">
    <reaction evidence="8 11">
        <text>an N-terminal (5-L-glutamyl)-[peptide] + an alpha-amino acid = 5-L-glutamyl amino acid + an N-terminal L-alpha-aminoacyl-[peptide]</text>
        <dbReference type="Rhea" id="RHEA:23904"/>
        <dbReference type="Rhea" id="RHEA-COMP:9780"/>
        <dbReference type="Rhea" id="RHEA-COMP:9795"/>
        <dbReference type="ChEBI" id="CHEBI:77644"/>
        <dbReference type="ChEBI" id="CHEBI:78597"/>
        <dbReference type="ChEBI" id="CHEBI:78599"/>
        <dbReference type="ChEBI" id="CHEBI:78608"/>
        <dbReference type="EC" id="2.3.2.2"/>
    </reaction>
</comment>
<dbReference type="Gene3D" id="1.10.246.130">
    <property type="match status" value="1"/>
</dbReference>
<dbReference type="PRINTS" id="PR01210">
    <property type="entry name" value="GGTRANSPTASE"/>
</dbReference>
<comment type="caution">
    <text evidence="12">The sequence shown here is derived from an EMBL/GenBank/DDBJ whole genome shotgun (WGS) entry which is preliminary data.</text>
</comment>
<dbReference type="AlphaFoldDB" id="A0A4Q0XE45"/>
<evidence type="ECO:0000313" key="13">
    <source>
        <dbReference type="Proteomes" id="UP000289792"/>
    </source>
</evidence>
<reference evidence="12 13" key="1">
    <citation type="submission" date="2019-01" db="EMBL/GenBank/DDBJ databases">
        <title>Genome sequence of the Antarctic species Gelidibacter gilvus ACAM 158(T).</title>
        <authorList>
            <person name="Bowman J.P."/>
        </authorList>
    </citation>
    <scope>NUCLEOTIDE SEQUENCE [LARGE SCALE GENOMIC DNA]</scope>
    <source>
        <strain evidence="12 13">IC158</strain>
    </source>
</reference>
<dbReference type="SUPFAM" id="SSF56235">
    <property type="entry name" value="N-terminal nucleophile aminohydrolases (Ntn hydrolases)"/>
    <property type="match status" value="1"/>
</dbReference>
<evidence type="ECO:0000256" key="8">
    <source>
        <dbReference type="ARBA" id="ARBA00047417"/>
    </source>
</evidence>
<comment type="catalytic activity">
    <reaction evidence="1 11">
        <text>an S-substituted glutathione + H2O = an S-substituted L-cysteinylglycine + L-glutamate</text>
        <dbReference type="Rhea" id="RHEA:59468"/>
        <dbReference type="ChEBI" id="CHEBI:15377"/>
        <dbReference type="ChEBI" id="CHEBI:29985"/>
        <dbReference type="ChEBI" id="CHEBI:90779"/>
        <dbReference type="ChEBI" id="CHEBI:143103"/>
        <dbReference type="EC" id="3.4.19.13"/>
    </reaction>
</comment>
<evidence type="ECO:0000256" key="4">
    <source>
        <dbReference type="ARBA" id="ARBA00022679"/>
    </source>
</evidence>
<comment type="catalytic activity">
    <reaction evidence="2 11">
        <text>glutathione + H2O = L-cysteinylglycine + L-glutamate</text>
        <dbReference type="Rhea" id="RHEA:28807"/>
        <dbReference type="ChEBI" id="CHEBI:15377"/>
        <dbReference type="ChEBI" id="CHEBI:29985"/>
        <dbReference type="ChEBI" id="CHEBI:57925"/>
        <dbReference type="ChEBI" id="CHEBI:61694"/>
        <dbReference type="EC" id="3.4.19.13"/>
    </reaction>
</comment>
<comment type="PTM">
    <text evidence="11">Cleaved by autocatalysis into a large and a small subunit.</text>
</comment>
<dbReference type="InterPro" id="IPR000101">
    <property type="entry name" value="GGT_peptidase"/>
</dbReference>
<dbReference type="InterPro" id="IPR055262">
    <property type="entry name" value="GGT_CS"/>
</dbReference>
<dbReference type="EMBL" id="SDDZ01000007">
    <property type="protein sequence ID" value="RXJ49484.1"/>
    <property type="molecule type" value="Genomic_DNA"/>
</dbReference>
<keyword evidence="11" id="KW-0317">Glutathione biosynthesis</keyword>
<protein>
    <recommendedName>
        <fullName evidence="11">Glutathione hydrolase proenzyme</fullName>
        <ecNumber evidence="11">2.3.2.2</ecNumber>
        <ecNumber evidence="11">3.4.19.13</ecNumber>
    </recommendedName>
    <component>
        <recommendedName>
            <fullName evidence="11">Glutathione hydrolase large chain</fullName>
        </recommendedName>
    </component>
    <component>
        <recommendedName>
            <fullName evidence="11">Glutathione hydrolase small chain</fullName>
        </recommendedName>
    </component>
</protein>
<dbReference type="EC" id="2.3.2.2" evidence="11"/>
<keyword evidence="13" id="KW-1185">Reference proteome</keyword>
<organism evidence="12 13">
    <name type="scientific">Gelidibacter gilvus</name>
    <dbReference type="NCBI Taxonomy" id="59602"/>
    <lineage>
        <taxon>Bacteria</taxon>
        <taxon>Pseudomonadati</taxon>
        <taxon>Bacteroidota</taxon>
        <taxon>Flavobacteriia</taxon>
        <taxon>Flavobacteriales</taxon>
        <taxon>Flavobacteriaceae</taxon>
        <taxon>Gelidibacter</taxon>
    </lineage>
</organism>
<dbReference type="UniPathway" id="UPA00204"/>
<keyword evidence="5 11" id="KW-0378">Hydrolase</keyword>
<dbReference type="NCBIfam" id="TIGR00066">
    <property type="entry name" value="g_glut_trans"/>
    <property type="match status" value="1"/>
</dbReference>
<evidence type="ECO:0000256" key="5">
    <source>
        <dbReference type="ARBA" id="ARBA00022801"/>
    </source>
</evidence>
<dbReference type="RefSeq" id="WP_129017885.1">
    <property type="nucleotide sequence ID" value="NZ_SDDZ01000007.1"/>
</dbReference>
<dbReference type="EC" id="3.4.19.13" evidence="11"/>
<feature type="active site" description="Nucleophile" evidence="9">
    <location>
        <position position="374"/>
    </location>
</feature>
<evidence type="ECO:0000256" key="2">
    <source>
        <dbReference type="ARBA" id="ARBA00001089"/>
    </source>
</evidence>
<proteinExistence type="inferred from homology"/>
<dbReference type="OrthoDB" id="9781342at2"/>
<evidence type="ECO:0000313" key="12">
    <source>
        <dbReference type="EMBL" id="RXJ49484.1"/>
    </source>
</evidence>
<evidence type="ECO:0000256" key="3">
    <source>
        <dbReference type="ARBA" id="ARBA00009381"/>
    </source>
</evidence>